<evidence type="ECO:0000313" key="5">
    <source>
        <dbReference type="Ensembl" id="ENSPMGP00000004259.1"/>
    </source>
</evidence>
<dbReference type="Pfam" id="PF00051">
    <property type="entry name" value="Kringle"/>
    <property type="match status" value="1"/>
</dbReference>
<dbReference type="Gene3D" id="2.40.20.10">
    <property type="entry name" value="Plasminogen Kringle 4"/>
    <property type="match status" value="1"/>
</dbReference>
<keyword evidence="6" id="KW-1185">Reference proteome</keyword>
<evidence type="ECO:0000259" key="4">
    <source>
        <dbReference type="PROSITE" id="PS50070"/>
    </source>
</evidence>
<dbReference type="PANTHER" id="PTHR24261">
    <property type="entry name" value="PLASMINOGEN-RELATED"/>
    <property type="match status" value="1"/>
</dbReference>
<dbReference type="InterPro" id="IPR050759">
    <property type="entry name" value="Serine_protease_kringle"/>
</dbReference>
<protein>
    <recommendedName>
        <fullName evidence="4">Kringle domain-containing protein</fullName>
    </recommendedName>
</protein>
<dbReference type="SUPFAM" id="SSF57440">
    <property type="entry name" value="Kringle-like"/>
    <property type="match status" value="1"/>
</dbReference>
<reference evidence="5" key="2">
    <citation type="submission" date="2025-09" db="UniProtKB">
        <authorList>
            <consortium name="Ensembl"/>
        </authorList>
    </citation>
    <scope>IDENTIFICATION</scope>
</reference>
<dbReference type="Proteomes" id="UP000261520">
    <property type="component" value="Unplaced"/>
</dbReference>
<name>A0A3B3ZIC6_9GOBI</name>
<keyword evidence="1 3" id="KW-0420">Kringle</keyword>
<dbReference type="PROSITE" id="PS50070">
    <property type="entry name" value="KRINGLE_2"/>
    <property type="match status" value="1"/>
</dbReference>
<dbReference type="SMART" id="SM00130">
    <property type="entry name" value="KR"/>
    <property type="match status" value="1"/>
</dbReference>
<dbReference type="PRINTS" id="PR00018">
    <property type="entry name" value="KRINGLE"/>
</dbReference>
<dbReference type="InterPro" id="IPR038178">
    <property type="entry name" value="Kringle_sf"/>
</dbReference>
<evidence type="ECO:0000256" key="3">
    <source>
        <dbReference type="PROSITE-ProRule" id="PRU00121"/>
    </source>
</evidence>
<sequence>MALTSKVYLKCCREPSIELDGIEHDLYPSDLIANTSTSCLEGKGADYRGTTNVTPEGVSCQRWDSQFPHKHSFLPENYKCK</sequence>
<dbReference type="GO" id="GO:0043066">
    <property type="term" value="P:negative regulation of apoptotic process"/>
    <property type="evidence" value="ECO:0007669"/>
    <property type="project" value="TreeGrafter"/>
</dbReference>
<dbReference type="GO" id="GO:0048012">
    <property type="term" value="P:hepatocyte growth factor receptor signaling pathway"/>
    <property type="evidence" value="ECO:0007669"/>
    <property type="project" value="TreeGrafter"/>
</dbReference>
<dbReference type="STRING" id="409849.ENSPMGP00000004259"/>
<dbReference type="GO" id="GO:0005615">
    <property type="term" value="C:extracellular space"/>
    <property type="evidence" value="ECO:0007669"/>
    <property type="project" value="TreeGrafter"/>
</dbReference>
<proteinExistence type="predicted"/>
<dbReference type="PANTHER" id="PTHR24261:SF8">
    <property type="entry name" value="HEPATOCYTE GROWTH FACTOR"/>
    <property type="match status" value="1"/>
</dbReference>
<keyword evidence="2" id="KW-1015">Disulfide bond</keyword>
<organism evidence="5 6">
    <name type="scientific">Periophthalmus magnuspinnatus</name>
    <dbReference type="NCBI Taxonomy" id="409849"/>
    <lineage>
        <taxon>Eukaryota</taxon>
        <taxon>Metazoa</taxon>
        <taxon>Chordata</taxon>
        <taxon>Craniata</taxon>
        <taxon>Vertebrata</taxon>
        <taxon>Euteleostomi</taxon>
        <taxon>Actinopterygii</taxon>
        <taxon>Neopterygii</taxon>
        <taxon>Teleostei</taxon>
        <taxon>Neoteleostei</taxon>
        <taxon>Acanthomorphata</taxon>
        <taxon>Gobiaria</taxon>
        <taxon>Gobiiformes</taxon>
        <taxon>Gobioidei</taxon>
        <taxon>Gobiidae</taxon>
        <taxon>Oxudercinae</taxon>
        <taxon>Periophthalmus</taxon>
    </lineage>
</organism>
<evidence type="ECO:0000256" key="1">
    <source>
        <dbReference type="ARBA" id="ARBA00022572"/>
    </source>
</evidence>
<dbReference type="GO" id="GO:0005102">
    <property type="term" value="F:signaling receptor binding"/>
    <property type="evidence" value="ECO:0007669"/>
    <property type="project" value="TreeGrafter"/>
</dbReference>
<dbReference type="InterPro" id="IPR013806">
    <property type="entry name" value="Kringle-like"/>
</dbReference>
<dbReference type="AlphaFoldDB" id="A0A3B3ZIC6"/>
<reference evidence="5" key="1">
    <citation type="submission" date="2025-08" db="UniProtKB">
        <authorList>
            <consortium name="Ensembl"/>
        </authorList>
    </citation>
    <scope>IDENTIFICATION</scope>
</reference>
<dbReference type="InterPro" id="IPR000001">
    <property type="entry name" value="Kringle"/>
</dbReference>
<accession>A0A3B3ZIC6</accession>
<evidence type="ECO:0000313" key="6">
    <source>
        <dbReference type="Proteomes" id="UP000261520"/>
    </source>
</evidence>
<dbReference type="Ensembl" id="ENSPMGT00000004526.1">
    <property type="protein sequence ID" value="ENSPMGP00000004259.1"/>
    <property type="gene ID" value="ENSPMGG00000003632.1"/>
</dbReference>
<comment type="caution">
    <text evidence="3">Lacks conserved residue(s) required for the propagation of feature annotation.</text>
</comment>
<evidence type="ECO:0000256" key="2">
    <source>
        <dbReference type="ARBA" id="ARBA00023157"/>
    </source>
</evidence>
<feature type="domain" description="Kringle" evidence="4">
    <location>
        <begin position="38"/>
        <end position="81"/>
    </location>
</feature>